<protein>
    <submittedName>
        <fullName evidence="1">Uncharacterized protein</fullName>
    </submittedName>
</protein>
<name>A0A3B1C9I8_9ZZZZ</name>
<sequence length="101" mass="10756">MNLLFILYTGVNSHNTASLIGLARSARARGSQVTIFAMSSGVGNLARKDFTSLAADGVVITVCEHNRAENKAPEGIEGVKYGSQYDLAGYIVDSDRVVSFT</sequence>
<evidence type="ECO:0000313" key="1">
    <source>
        <dbReference type="EMBL" id="VAX24822.1"/>
    </source>
</evidence>
<dbReference type="Gene3D" id="3.40.1260.10">
    <property type="entry name" value="DsrEFH-like"/>
    <property type="match status" value="1"/>
</dbReference>
<dbReference type="SUPFAM" id="SSF75169">
    <property type="entry name" value="DsrEFH-like"/>
    <property type="match status" value="1"/>
</dbReference>
<gene>
    <name evidence="1" type="ORF">MNBD_NITROSPINAE02-230</name>
</gene>
<dbReference type="InterPro" id="IPR027396">
    <property type="entry name" value="DsrEFH-like"/>
</dbReference>
<dbReference type="AlphaFoldDB" id="A0A3B1C9I8"/>
<accession>A0A3B1C9I8</accession>
<proteinExistence type="predicted"/>
<dbReference type="EMBL" id="UOGE01000097">
    <property type="protein sequence ID" value="VAX24822.1"/>
    <property type="molecule type" value="Genomic_DNA"/>
</dbReference>
<organism evidence="1">
    <name type="scientific">hydrothermal vent metagenome</name>
    <dbReference type="NCBI Taxonomy" id="652676"/>
    <lineage>
        <taxon>unclassified sequences</taxon>
        <taxon>metagenomes</taxon>
        <taxon>ecological metagenomes</taxon>
    </lineage>
</organism>
<reference evidence="1" key="1">
    <citation type="submission" date="2018-06" db="EMBL/GenBank/DDBJ databases">
        <authorList>
            <person name="Zhirakovskaya E."/>
        </authorList>
    </citation>
    <scope>NUCLEOTIDE SEQUENCE</scope>
</reference>